<name>A0AAV1F4K6_XYRNO</name>
<organism evidence="1 2">
    <name type="scientific">Xyrichtys novacula</name>
    <name type="common">Pearly razorfish</name>
    <name type="synonym">Hemipteronotus novacula</name>
    <dbReference type="NCBI Taxonomy" id="13765"/>
    <lineage>
        <taxon>Eukaryota</taxon>
        <taxon>Metazoa</taxon>
        <taxon>Chordata</taxon>
        <taxon>Craniata</taxon>
        <taxon>Vertebrata</taxon>
        <taxon>Euteleostomi</taxon>
        <taxon>Actinopterygii</taxon>
        <taxon>Neopterygii</taxon>
        <taxon>Teleostei</taxon>
        <taxon>Neoteleostei</taxon>
        <taxon>Acanthomorphata</taxon>
        <taxon>Eupercaria</taxon>
        <taxon>Labriformes</taxon>
        <taxon>Labridae</taxon>
        <taxon>Xyrichtys</taxon>
    </lineage>
</organism>
<dbReference type="Proteomes" id="UP001178508">
    <property type="component" value="Chromosome 4"/>
</dbReference>
<proteinExistence type="predicted"/>
<gene>
    <name evidence="1" type="ORF">XNOV1_A006927</name>
</gene>
<dbReference type="EMBL" id="OY660867">
    <property type="protein sequence ID" value="CAJ1055658.1"/>
    <property type="molecule type" value="Genomic_DNA"/>
</dbReference>
<dbReference type="AlphaFoldDB" id="A0AAV1F4K6"/>
<evidence type="ECO:0000313" key="2">
    <source>
        <dbReference type="Proteomes" id="UP001178508"/>
    </source>
</evidence>
<reference evidence="1" key="1">
    <citation type="submission" date="2023-08" db="EMBL/GenBank/DDBJ databases">
        <authorList>
            <person name="Alioto T."/>
            <person name="Alioto T."/>
            <person name="Gomez Garrido J."/>
        </authorList>
    </citation>
    <scope>NUCLEOTIDE SEQUENCE</scope>
</reference>
<accession>A0AAV1F4K6</accession>
<keyword evidence="2" id="KW-1185">Reference proteome</keyword>
<sequence>MIVRAAGQILYESFIHVRSINQLRAERKNAAHGGGRTGRLSLCDWYHVSGEFQSALMMDEENAARSAEVGGLRRVRRRRRRCEMWRSECEEKRSCGGDSECLKETQKVLRRLLEGSLGVRGRMHPHIPDMPVSL</sequence>
<evidence type="ECO:0000313" key="1">
    <source>
        <dbReference type="EMBL" id="CAJ1055658.1"/>
    </source>
</evidence>
<protein>
    <submittedName>
        <fullName evidence="1">Uncharacterized protein</fullName>
    </submittedName>
</protein>